<sequence>MPSPRRLPKLSNDKFCLLVYQKINPLPNALQKSRYIV</sequence>
<organism evidence="1 3">
    <name type="scientific">Moraxella catarrhalis</name>
    <name type="common">Branhamella catarrhalis</name>
    <dbReference type="NCBI Taxonomy" id="480"/>
    <lineage>
        <taxon>Bacteria</taxon>
        <taxon>Pseudomonadati</taxon>
        <taxon>Pseudomonadota</taxon>
        <taxon>Gammaproteobacteria</taxon>
        <taxon>Moraxellales</taxon>
        <taxon>Moraxellaceae</taxon>
        <taxon>Moraxella</taxon>
    </lineage>
</organism>
<evidence type="ECO:0000313" key="1">
    <source>
        <dbReference type="EMBL" id="OAU95136.1"/>
    </source>
</evidence>
<dbReference type="Proteomes" id="UP000078446">
    <property type="component" value="Unassembled WGS sequence"/>
</dbReference>
<dbReference type="PATRIC" id="fig|480.236.peg.432"/>
<keyword evidence="3" id="KW-1185">Reference proteome</keyword>
<proteinExistence type="predicted"/>
<evidence type="ECO:0000313" key="4">
    <source>
        <dbReference type="Proteomes" id="UP000078446"/>
    </source>
</evidence>
<gene>
    <name evidence="2" type="ORF">AO382_2225</name>
    <name evidence="1" type="ORF">AO384_1670</name>
</gene>
<dbReference type="EMBL" id="LXHC01000025">
    <property type="protein sequence ID" value="OAU95136.1"/>
    <property type="molecule type" value="Genomic_DNA"/>
</dbReference>
<dbReference type="EMBL" id="LXHE01000025">
    <property type="protein sequence ID" value="OAU98959.1"/>
    <property type="molecule type" value="Genomic_DNA"/>
</dbReference>
<evidence type="ECO:0000313" key="3">
    <source>
        <dbReference type="Proteomes" id="UP000078228"/>
    </source>
</evidence>
<name>A0A198UFD4_MORCA</name>
<reference evidence="3 4" key="1">
    <citation type="journal article" date="2016" name="Genome Biol. Evol.">
        <title>Comparative Genomic Analyses of the Moraxella catarrhalis Serosensitive and Seroresistant Lineages Demonstrate Their Independent Evolution.</title>
        <authorList>
            <person name="Earl J.P."/>
            <person name="de Vries S.P."/>
            <person name="Ahmed A."/>
            <person name="Powell E."/>
            <person name="Schultz M.P."/>
            <person name="Hermans P.W."/>
            <person name="Hill D.J."/>
            <person name="Zhou Z."/>
            <person name="Constantinidou C.I."/>
            <person name="Hu F.Z."/>
            <person name="Bootsma H.J."/>
            <person name="Ehrlich G.D."/>
        </authorList>
    </citation>
    <scope>NUCLEOTIDE SEQUENCE [LARGE SCALE GENOMIC DNA]</scope>
    <source>
        <strain evidence="1 3">Z7542</strain>
        <strain evidence="2 4">Z7574</strain>
    </source>
</reference>
<dbReference type="AlphaFoldDB" id="A0A198UFD4"/>
<protein>
    <submittedName>
        <fullName evidence="1">Uncharacterized protein</fullName>
    </submittedName>
</protein>
<comment type="caution">
    <text evidence="1">The sequence shown here is derived from an EMBL/GenBank/DDBJ whole genome shotgun (WGS) entry which is preliminary data.</text>
</comment>
<accession>A0A198UFD4</accession>
<dbReference type="Proteomes" id="UP000078228">
    <property type="component" value="Unassembled WGS sequence"/>
</dbReference>
<evidence type="ECO:0000313" key="2">
    <source>
        <dbReference type="EMBL" id="OAU98959.1"/>
    </source>
</evidence>